<reference evidence="1" key="1">
    <citation type="submission" date="2024-02" db="EMBL/GenBank/DDBJ databases">
        <authorList>
            <consortium name="ELIXIR-Norway"/>
            <consortium name="Elixir Norway"/>
        </authorList>
    </citation>
    <scope>NUCLEOTIDE SEQUENCE</scope>
</reference>
<protein>
    <submittedName>
        <fullName evidence="1">Uncharacterized protein</fullName>
    </submittedName>
</protein>
<evidence type="ECO:0000313" key="2">
    <source>
        <dbReference type="Proteomes" id="UP001497512"/>
    </source>
</evidence>
<organism evidence="1 2">
    <name type="scientific">Sphagnum troendelagicum</name>
    <dbReference type="NCBI Taxonomy" id="128251"/>
    <lineage>
        <taxon>Eukaryota</taxon>
        <taxon>Viridiplantae</taxon>
        <taxon>Streptophyta</taxon>
        <taxon>Embryophyta</taxon>
        <taxon>Bryophyta</taxon>
        <taxon>Sphagnophytina</taxon>
        <taxon>Sphagnopsida</taxon>
        <taxon>Sphagnales</taxon>
        <taxon>Sphagnaceae</taxon>
        <taxon>Sphagnum</taxon>
    </lineage>
</organism>
<proteinExistence type="predicted"/>
<dbReference type="Proteomes" id="UP001497512">
    <property type="component" value="Chromosome 16"/>
</dbReference>
<gene>
    <name evidence="1" type="ORF">CSSPTR1EN2_LOCUS9034</name>
</gene>
<name>A0ABP0TY68_9BRYO</name>
<keyword evidence="2" id="KW-1185">Reference proteome</keyword>
<sequence length="124" mass="14695">MIIVSRIFSFLCVISGRDKKKSECRAWILRSLSCFKPLQKRVWRWSFSWQCVSYSALKKNHSHFTMKANYLKVNYLPLPLFCLRVFQGLERKREINRSILSVSLPSIPSTTLHSFSEVKEFLEF</sequence>
<dbReference type="EMBL" id="OZ019908">
    <property type="protein sequence ID" value="CAK9207893.1"/>
    <property type="molecule type" value="Genomic_DNA"/>
</dbReference>
<evidence type="ECO:0000313" key="1">
    <source>
        <dbReference type="EMBL" id="CAK9207893.1"/>
    </source>
</evidence>
<accession>A0ABP0TY68</accession>